<dbReference type="EMBL" id="LR899012">
    <property type="protein sequence ID" value="CAD7089408.1"/>
    <property type="molecule type" value="Genomic_DNA"/>
</dbReference>
<evidence type="ECO:0000256" key="2">
    <source>
        <dbReference type="ARBA" id="ARBA00023157"/>
    </source>
</evidence>
<evidence type="ECO:0000256" key="1">
    <source>
        <dbReference type="ARBA" id="ARBA00006196"/>
    </source>
</evidence>
<dbReference type="GO" id="GO:0005758">
    <property type="term" value="C:mitochondrial intermembrane space"/>
    <property type="evidence" value="ECO:0007669"/>
    <property type="project" value="TreeGrafter"/>
</dbReference>
<dbReference type="Pfam" id="PF05254">
    <property type="entry name" value="UPF0203"/>
    <property type="match status" value="1"/>
</dbReference>
<accession>A0A7R8YXG6</accession>
<gene>
    <name evidence="4" type="ORF">HERILL_LOCUS11963</name>
</gene>
<sequence length="80" mass="9259">MNSIGEECTELKRQYDACFNNWFSEKFLKGQTDDSMCAPIFKVYQECVKKAMKAQNIEFKEIDGDYLKDEFKDTPPGKGS</sequence>
<dbReference type="GO" id="GO:0005634">
    <property type="term" value="C:nucleus"/>
    <property type="evidence" value="ECO:0007669"/>
    <property type="project" value="TreeGrafter"/>
</dbReference>
<dbReference type="OMA" id="KKYDDCF"/>
<evidence type="ECO:0000313" key="4">
    <source>
        <dbReference type="EMBL" id="CAD7089408.1"/>
    </source>
</evidence>
<evidence type="ECO:0000256" key="3">
    <source>
        <dbReference type="ARBA" id="ARBA00023706"/>
    </source>
</evidence>
<name>A0A7R8YXG6_HERIL</name>
<dbReference type="OrthoDB" id="19091at2759"/>
<protein>
    <recommendedName>
        <fullName evidence="6">TP53-regulated inhibitor of apoptosis 1</fullName>
    </recommendedName>
</protein>
<comment type="catalytic activity">
    <reaction evidence="3">
        <text>a 1,2-diacyl-sn-glycero-3-phosphate(in) = a 1,2-diacyl-sn-glycero-3-phosphate(out)</text>
        <dbReference type="Rhea" id="RHEA:36435"/>
        <dbReference type="ChEBI" id="CHEBI:58608"/>
    </reaction>
</comment>
<dbReference type="PROSITE" id="PS51808">
    <property type="entry name" value="CHCH"/>
    <property type="match status" value="1"/>
</dbReference>
<keyword evidence="5" id="KW-1185">Reference proteome</keyword>
<organism evidence="4 5">
    <name type="scientific">Hermetia illucens</name>
    <name type="common">Black soldier fly</name>
    <dbReference type="NCBI Taxonomy" id="343691"/>
    <lineage>
        <taxon>Eukaryota</taxon>
        <taxon>Metazoa</taxon>
        <taxon>Ecdysozoa</taxon>
        <taxon>Arthropoda</taxon>
        <taxon>Hexapoda</taxon>
        <taxon>Insecta</taxon>
        <taxon>Pterygota</taxon>
        <taxon>Neoptera</taxon>
        <taxon>Endopterygota</taxon>
        <taxon>Diptera</taxon>
        <taxon>Brachycera</taxon>
        <taxon>Stratiomyomorpha</taxon>
        <taxon>Stratiomyidae</taxon>
        <taxon>Hermetiinae</taxon>
        <taxon>Hermetia</taxon>
    </lineage>
</organism>
<dbReference type="InterPro" id="IPR007918">
    <property type="entry name" value="MDM35_apoptosis"/>
</dbReference>
<dbReference type="GO" id="GO:1990050">
    <property type="term" value="F:phosphatidic acid transfer activity"/>
    <property type="evidence" value="ECO:0007669"/>
    <property type="project" value="TreeGrafter"/>
</dbReference>
<dbReference type="PANTHER" id="PTHR46403">
    <property type="entry name" value="TP53-REGULATED INHIBITOR OF APOPTOSIS 1"/>
    <property type="match status" value="1"/>
</dbReference>
<dbReference type="GO" id="GO:0045332">
    <property type="term" value="P:phospholipid translocation"/>
    <property type="evidence" value="ECO:0007669"/>
    <property type="project" value="TreeGrafter"/>
</dbReference>
<reference evidence="4 5" key="1">
    <citation type="submission" date="2020-11" db="EMBL/GenBank/DDBJ databases">
        <authorList>
            <person name="Wallbank WR R."/>
            <person name="Pardo Diaz C."/>
            <person name="Kozak K."/>
            <person name="Martin S."/>
            <person name="Jiggins C."/>
            <person name="Moest M."/>
            <person name="Warren A I."/>
            <person name="Generalovic N T."/>
            <person name="Byers J.R.P. K."/>
            <person name="Montejo-Kovacevich G."/>
            <person name="Yen C E."/>
        </authorList>
    </citation>
    <scope>NUCLEOTIDE SEQUENCE [LARGE SCALE GENOMIC DNA]</scope>
</reference>
<keyword evidence="2" id="KW-1015">Disulfide bond</keyword>
<dbReference type="PANTHER" id="PTHR46403:SF1">
    <property type="entry name" value="TP53-REGULATED INHIBITOR OF APOPTOSIS 1"/>
    <property type="match status" value="1"/>
</dbReference>
<dbReference type="InParanoid" id="A0A7R8YXG6"/>
<comment type="similarity">
    <text evidence="1">Belongs to the TRIAP1/MDM35 family.</text>
</comment>
<dbReference type="Proteomes" id="UP000594454">
    <property type="component" value="Chromosome 4"/>
</dbReference>
<dbReference type="FunCoup" id="A0A7R8YXG6">
    <property type="interactions" value="1040"/>
</dbReference>
<proteinExistence type="inferred from homology"/>
<dbReference type="GO" id="GO:0005829">
    <property type="term" value="C:cytosol"/>
    <property type="evidence" value="ECO:0007669"/>
    <property type="project" value="TreeGrafter"/>
</dbReference>
<evidence type="ECO:0000313" key="5">
    <source>
        <dbReference type="Proteomes" id="UP000594454"/>
    </source>
</evidence>
<evidence type="ECO:0008006" key="6">
    <source>
        <dbReference type="Google" id="ProtNLM"/>
    </source>
</evidence>
<dbReference type="AlphaFoldDB" id="A0A7R8YXG6"/>